<accession>A0AAU9K4R8</accession>
<evidence type="ECO:0000256" key="1">
    <source>
        <dbReference type="SAM" id="Coils"/>
    </source>
</evidence>
<evidence type="ECO:0000256" key="2">
    <source>
        <dbReference type="SAM" id="MobiDB-lite"/>
    </source>
</evidence>
<feature type="region of interest" description="Disordered" evidence="2">
    <location>
        <begin position="429"/>
        <end position="448"/>
    </location>
</feature>
<evidence type="ECO:0000313" key="3">
    <source>
        <dbReference type="EMBL" id="CAG9334023.1"/>
    </source>
</evidence>
<dbReference type="Proteomes" id="UP001162131">
    <property type="component" value="Unassembled WGS sequence"/>
</dbReference>
<feature type="coiled-coil region" evidence="1">
    <location>
        <begin position="215"/>
        <end position="270"/>
    </location>
</feature>
<evidence type="ECO:0000313" key="4">
    <source>
        <dbReference type="Proteomes" id="UP001162131"/>
    </source>
</evidence>
<dbReference type="EMBL" id="CAJZBQ010000057">
    <property type="protein sequence ID" value="CAG9334023.1"/>
    <property type="molecule type" value="Genomic_DNA"/>
</dbReference>
<proteinExistence type="predicted"/>
<reference evidence="3" key="1">
    <citation type="submission" date="2021-09" db="EMBL/GenBank/DDBJ databases">
        <authorList>
            <consortium name="AG Swart"/>
            <person name="Singh M."/>
            <person name="Singh A."/>
            <person name="Seah K."/>
            <person name="Emmerich C."/>
        </authorList>
    </citation>
    <scope>NUCLEOTIDE SEQUENCE</scope>
    <source>
        <strain evidence="3">ATCC30299</strain>
    </source>
</reference>
<dbReference type="AlphaFoldDB" id="A0AAU9K4R8"/>
<keyword evidence="1" id="KW-0175">Coiled coil</keyword>
<comment type="caution">
    <text evidence="3">The sequence shown here is derived from an EMBL/GenBank/DDBJ whole genome shotgun (WGS) entry which is preliminary data.</text>
</comment>
<gene>
    <name evidence="3" type="ORF">BSTOLATCC_MIC59828</name>
</gene>
<organism evidence="3 4">
    <name type="scientific">Blepharisma stoltei</name>
    <dbReference type="NCBI Taxonomy" id="1481888"/>
    <lineage>
        <taxon>Eukaryota</taxon>
        <taxon>Sar</taxon>
        <taxon>Alveolata</taxon>
        <taxon>Ciliophora</taxon>
        <taxon>Postciliodesmatophora</taxon>
        <taxon>Heterotrichea</taxon>
        <taxon>Heterotrichida</taxon>
        <taxon>Blepharismidae</taxon>
        <taxon>Blepharisma</taxon>
    </lineage>
</organism>
<keyword evidence="4" id="KW-1185">Reference proteome</keyword>
<evidence type="ECO:0008006" key="5">
    <source>
        <dbReference type="Google" id="ProtNLM"/>
    </source>
</evidence>
<protein>
    <recommendedName>
        <fullName evidence="5">Translin-associated factor X-interacting protein 1 N-terminal domain-containing protein</fullName>
    </recommendedName>
</protein>
<feature type="compositionally biased region" description="Polar residues" evidence="2">
    <location>
        <begin position="431"/>
        <end position="447"/>
    </location>
</feature>
<name>A0AAU9K4R8_9CILI</name>
<sequence>MKRDKKSPTKSPLPKIHHHSSTFSNIKEFLPLPSPSPTFLTRTTKSDLQNTLMFLNGGESQNRTPTLSDFPEAHPYKKFVHKNTTFECLSERNSMKIFNSSVLKTKLDLALVLRTLFGDCKENVSKRTLNRTKLIIKALEILANEDGKYKEELKNIVEEIKTAIFINKGEIGTEVLEHIYEKYPDTLTDLDGLIPFYYLYPLKLKPKDTDEYYSIDTVKKIIENYNSQIRKLNEERTAMSEKILAKEKENQVLLEENNKFKQDIEKKSKENFILGNKVSILERETMSLRFNADEDNKIIIDHQKRLKASEEMVAKISSDYSLLNRDFMELKKKSDNMTQGYSTILYKLKQSYDVQEDLEKQISDLLKTNAILADRAAAGYEGLTPRPNLDPVFHLLDVEVPKGSTADKVKVILKEVKTKDTKKTLYKRGSTLRTGNNKPLSRKNSNTDLEELKKVEQIPSIQIDIPKFEN</sequence>